<protein>
    <recommendedName>
        <fullName evidence="4">Gasdermin pore forming domain-containing protein</fullName>
    </recommendedName>
</protein>
<dbReference type="PANTHER" id="PTHR16399:SF20">
    <property type="entry name" value="GASDERMIN-B"/>
    <property type="match status" value="1"/>
</dbReference>
<name>A0A8C0N9P7_CANLF</name>
<dbReference type="InterPro" id="IPR007677">
    <property type="entry name" value="Gasdermin"/>
</dbReference>
<evidence type="ECO:0000256" key="1">
    <source>
        <dbReference type="ARBA" id="ARBA00004308"/>
    </source>
</evidence>
<evidence type="ECO:0000313" key="6">
    <source>
        <dbReference type="Proteomes" id="UP000694429"/>
    </source>
</evidence>
<reference evidence="5" key="1">
    <citation type="submission" date="2019-03" db="EMBL/GenBank/DDBJ databases">
        <authorList>
            <person name="Warren W.C."/>
            <person name="Johnson G.S."/>
        </authorList>
    </citation>
    <scope>NUCLEOTIDE SEQUENCE [LARGE SCALE GENOMIC DNA]</scope>
    <source>
        <strain evidence="5">Basenji</strain>
    </source>
</reference>
<sequence>MSSIFEEITRVVVQEMDTGGDMIAIRSILHVDRFHCCSLVRGRRNFWGHQYHRTDLILEDTLERGEGEELFEKLDSGPQGQLKFQVLDTGDSKGMLTVKLPKEVTIARALHKSHKQKVQMLETHIPQQYLDFLELREGRSSSYCCLYREVLEFAGFQKHEGEGVGLRTKTCAKLPH</sequence>
<reference evidence="5" key="2">
    <citation type="submission" date="2025-08" db="UniProtKB">
        <authorList>
            <consortium name="Ensembl"/>
        </authorList>
    </citation>
    <scope>IDENTIFICATION</scope>
</reference>
<dbReference type="AlphaFoldDB" id="A0A8C0N9P7"/>
<organism evidence="5 6">
    <name type="scientific">Canis lupus familiaris</name>
    <name type="common">Dog</name>
    <name type="synonym">Canis familiaris</name>
    <dbReference type="NCBI Taxonomy" id="9615"/>
    <lineage>
        <taxon>Eukaryota</taxon>
        <taxon>Metazoa</taxon>
        <taxon>Chordata</taxon>
        <taxon>Craniata</taxon>
        <taxon>Vertebrata</taxon>
        <taxon>Euteleostomi</taxon>
        <taxon>Mammalia</taxon>
        <taxon>Eutheria</taxon>
        <taxon>Laurasiatheria</taxon>
        <taxon>Carnivora</taxon>
        <taxon>Caniformia</taxon>
        <taxon>Canidae</taxon>
        <taxon>Canis</taxon>
    </lineage>
</organism>
<evidence type="ECO:0000256" key="2">
    <source>
        <dbReference type="ARBA" id="ARBA00009279"/>
    </source>
</evidence>
<dbReference type="Pfam" id="PF04598">
    <property type="entry name" value="Gasdermin"/>
    <property type="match status" value="1"/>
</dbReference>
<dbReference type="InterPro" id="IPR040460">
    <property type="entry name" value="Gasdermin_pore"/>
</dbReference>
<dbReference type="Proteomes" id="UP000694429">
    <property type="component" value="Chromosome 9"/>
</dbReference>
<dbReference type="PANTHER" id="PTHR16399">
    <property type="entry name" value="GASDERMIN"/>
    <property type="match status" value="1"/>
</dbReference>
<proteinExistence type="inferred from homology"/>
<evidence type="ECO:0000256" key="3">
    <source>
        <dbReference type="ARBA" id="ARBA00023136"/>
    </source>
</evidence>
<comment type="subcellular location">
    <subcellularLocation>
        <location evidence="1">Endomembrane system</location>
    </subcellularLocation>
</comment>
<comment type="similarity">
    <text evidence="2">Belongs to the gasdermin family.</text>
</comment>
<evidence type="ECO:0000313" key="5">
    <source>
        <dbReference type="Ensembl" id="ENSCAFP00030021654.1"/>
    </source>
</evidence>
<dbReference type="GO" id="GO:0012505">
    <property type="term" value="C:endomembrane system"/>
    <property type="evidence" value="ECO:0007669"/>
    <property type="project" value="UniProtKB-SubCell"/>
</dbReference>
<accession>A0A8C0N9P7</accession>
<feature type="domain" description="Gasdermin pore forming" evidence="4">
    <location>
        <begin position="5"/>
        <end position="134"/>
    </location>
</feature>
<keyword evidence="3" id="KW-0472">Membrane</keyword>
<dbReference type="Ensembl" id="ENSCAFT00030024792.1">
    <property type="protein sequence ID" value="ENSCAFP00030021654.1"/>
    <property type="gene ID" value="ENSCAFG00030013370.1"/>
</dbReference>
<evidence type="ECO:0000259" key="4">
    <source>
        <dbReference type="Pfam" id="PF04598"/>
    </source>
</evidence>